<evidence type="ECO:0000259" key="3">
    <source>
        <dbReference type="Pfam" id="PF12708"/>
    </source>
</evidence>
<proteinExistence type="predicted"/>
<keyword evidence="6" id="KW-1185">Reference proteome</keyword>
<evidence type="ECO:0000256" key="1">
    <source>
        <dbReference type="SAM" id="MobiDB-lite"/>
    </source>
</evidence>
<evidence type="ECO:0000313" key="6">
    <source>
        <dbReference type="Proteomes" id="UP000271469"/>
    </source>
</evidence>
<dbReference type="InterPro" id="IPR012334">
    <property type="entry name" value="Pectin_lyas_fold"/>
</dbReference>
<dbReference type="InterPro" id="IPR006626">
    <property type="entry name" value="PbH1"/>
</dbReference>
<feature type="region of interest" description="Disordered" evidence="1">
    <location>
        <begin position="29"/>
        <end position="51"/>
    </location>
</feature>
<dbReference type="Gene3D" id="2.160.20.10">
    <property type="entry name" value="Single-stranded right-handed beta-helix, Pectin lyase-like"/>
    <property type="match status" value="1"/>
</dbReference>
<evidence type="ECO:0000313" key="5">
    <source>
        <dbReference type="EMBL" id="AZG48124.1"/>
    </source>
</evidence>
<evidence type="ECO:0000256" key="2">
    <source>
        <dbReference type="SAM" id="SignalP"/>
    </source>
</evidence>
<evidence type="ECO:0000259" key="4">
    <source>
        <dbReference type="Pfam" id="PF13229"/>
    </source>
</evidence>
<dbReference type="InterPro" id="IPR024535">
    <property type="entry name" value="RHGA/B-epi-like_pectate_lyase"/>
</dbReference>
<feature type="domain" description="Right handed beta helix" evidence="4">
    <location>
        <begin position="177"/>
        <end position="242"/>
    </location>
</feature>
<organism evidence="5 6">
    <name type="scientific">Gordonia insulae</name>
    <dbReference type="NCBI Taxonomy" id="2420509"/>
    <lineage>
        <taxon>Bacteria</taxon>
        <taxon>Bacillati</taxon>
        <taxon>Actinomycetota</taxon>
        <taxon>Actinomycetes</taxon>
        <taxon>Mycobacteriales</taxon>
        <taxon>Gordoniaceae</taxon>
        <taxon>Gordonia</taxon>
    </lineage>
</organism>
<protein>
    <recommendedName>
        <fullName evidence="7">Pectate lyase superfamily protein domain-containing protein</fullName>
    </recommendedName>
</protein>
<dbReference type="OrthoDB" id="4478407at2"/>
<sequence length="450" mass="46599">MTTSSARPVSRRTFLAMIPAVAALAACSSSSSGSTHNVRDFGAVGDGRQDDSGPIGRAVAQMRDGDTLLFPAGTYRYAQRDPDGGAAISLTGLDRVTVDFDARAELVMDNLADDGSGTGHGLVVRGPAAQVSLRGVRIRWATQPSQRSFGDGIRVVGYPSDGSSVPADWTGSKGPVSGVTVADCAIRSSPQAGVIMMGVSDVTVTNVRATDTMADGIHFNACRRGQVRNCTANNTGDDGLALVTYHSESDGFDSDAETFSLSALTDWSDADFTIADITVSGGAANGIRLAGANRVTVSGVTVSGVRTGAGVILDSAAPDSDTEWKYLASQGVRLTGLTVEDGEAGVHVLARPQGAADDTFSRFDLELSEITVRRCERWSALVESTAARPATGVALRGLTVAADDIADGIGIVGLQTTRSVTFGRSRSRPPPPRSRSPPTVPTTSESTASR</sequence>
<feature type="compositionally biased region" description="Pro residues" evidence="1">
    <location>
        <begin position="428"/>
        <end position="440"/>
    </location>
</feature>
<accession>A0A3G8JSL4</accession>
<dbReference type="InterPro" id="IPR011050">
    <property type="entry name" value="Pectin_lyase_fold/virulence"/>
</dbReference>
<dbReference type="EMBL" id="CP033972">
    <property type="protein sequence ID" value="AZG48124.1"/>
    <property type="molecule type" value="Genomic_DNA"/>
</dbReference>
<gene>
    <name evidence="5" type="ORF">D7316_04737</name>
</gene>
<dbReference type="PROSITE" id="PS51257">
    <property type="entry name" value="PROKAR_LIPOPROTEIN"/>
    <property type="match status" value="1"/>
</dbReference>
<dbReference type="InterPro" id="IPR006311">
    <property type="entry name" value="TAT_signal"/>
</dbReference>
<dbReference type="Pfam" id="PF12708">
    <property type="entry name" value="Pect-lyase_RHGA_epim"/>
    <property type="match status" value="1"/>
</dbReference>
<feature type="region of interest" description="Disordered" evidence="1">
    <location>
        <begin position="420"/>
        <end position="450"/>
    </location>
</feature>
<feature type="compositionally biased region" description="Low complexity" evidence="1">
    <location>
        <begin position="441"/>
        <end position="450"/>
    </location>
</feature>
<evidence type="ECO:0008006" key="7">
    <source>
        <dbReference type="Google" id="ProtNLM"/>
    </source>
</evidence>
<keyword evidence="2" id="KW-0732">Signal</keyword>
<dbReference type="SUPFAM" id="SSF51126">
    <property type="entry name" value="Pectin lyase-like"/>
    <property type="match status" value="1"/>
</dbReference>
<dbReference type="AlphaFoldDB" id="A0A3G8JSL4"/>
<dbReference type="PROSITE" id="PS51318">
    <property type="entry name" value="TAT"/>
    <property type="match status" value="1"/>
</dbReference>
<dbReference type="InterPro" id="IPR039448">
    <property type="entry name" value="Beta_helix"/>
</dbReference>
<feature type="signal peptide" evidence="2">
    <location>
        <begin position="1"/>
        <end position="25"/>
    </location>
</feature>
<reference evidence="5 6" key="1">
    <citation type="submission" date="2018-11" db="EMBL/GenBank/DDBJ databases">
        <title>Gordonia insulae sp. nov., isolated from an island soil.</title>
        <authorList>
            <person name="Kim Y.S."/>
            <person name="Kim S.B."/>
        </authorList>
    </citation>
    <scope>NUCLEOTIDE SEQUENCE [LARGE SCALE GENOMIC DNA]</scope>
    <source>
        <strain evidence="5 6">MMS17-SY073</strain>
    </source>
</reference>
<feature type="chain" id="PRO_5018059749" description="Pectate lyase superfamily protein domain-containing protein" evidence="2">
    <location>
        <begin position="26"/>
        <end position="450"/>
    </location>
</feature>
<dbReference type="SMART" id="SM00710">
    <property type="entry name" value="PbH1"/>
    <property type="match status" value="8"/>
</dbReference>
<dbReference type="Proteomes" id="UP000271469">
    <property type="component" value="Chromosome"/>
</dbReference>
<dbReference type="KEGG" id="gom:D7316_04737"/>
<dbReference type="Pfam" id="PF13229">
    <property type="entry name" value="Beta_helix"/>
    <property type="match status" value="1"/>
</dbReference>
<dbReference type="RefSeq" id="WP_124710387.1">
    <property type="nucleotide sequence ID" value="NZ_CP033972.1"/>
</dbReference>
<feature type="domain" description="Rhamnogalacturonase A/B/Epimerase-like pectate lyase" evidence="3">
    <location>
        <begin position="37"/>
        <end position="77"/>
    </location>
</feature>
<name>A0A3G8JSL4_9ACTN</name>